<accession>A0ABT2UVB9</accession>
<reference evidence="3 4" key="1">
    <citation type="submission" date="2022-09" db="EMBL/GenBank/DDBJ databases">
        <authorList>
            <person name="Han X.L."/>
            <person name="Wang Q."/>
            <person name="Lu T."/>
        </authorList>
    </citation>
    <scope>NUCLEOTIDE SEQUENCE [LARGE SCALE GENOMIC DNA]</scope>
    <source>
        <strain evidence="3 4">WQ 127069</strain>
    </source>
</reference>
<evidence type="ECO:0000256" key="1">
    <source>
        <dbReference type="SAM" id="Phobius"/>
    </source>
</evidence>
<dbReference type="Proteomes" id="UP001652445">
    <property type="component" value="Unassembled WGS sequence"/>
</dbReference>
<feature type="domain" description="LysM" evidence="2">
    <location>
        <begin position="95"/>
        <end position="145"/>
    </location>
</feature>
<dbReference type="Pfam" id="PF01476">
    <property type="entry name" value="LysM"/>
    <property type="match status" value="1"/>
</dbReference>
<proteinExistence type="predicted"/>
<sequence length="146" mass="16234">MTQTFVRVILKTEQMFGGAVMYMNEQLLSKRESVSRDASAFPLLLASIIPYRKKLLRYAGLFAAASIIILISLSVSLLGGDLDAYASSDHTPIEYSVEIVNGDTLWSIASKHVHKGQDVREYIYNLKKVNGLKSSLLQEGQTLRLP</sequence>
<keyword evidence="1" id="KW-0812">Transmembrane</keyword>
<protein>
    <submittedName>
        <fullName evidence="3">LysM peptidoglycan-binding domain-containing protein</fullName>
    </submittedName>
</protein>
<evidence type="ECO:0000313" key="4">
    <source>
        <dbReference type="Proteomes" id="UP001652445"/>
    </source>
</evidence>
<dbReference type="CDD" id="cd00118">
    <property type="entry name" value="LysM"/>
    <property type="match status" value="1"/>
</dbReference>
<dbReference type="PROSITE" id="PS51782">
    <property type="entry name" value="LYSM"/>
    <property type="match status" value="1"/>
</dbReference>
<name>A0ABT2UVB9_9BACL</name>
<feature type="transmembrane region" description="Helical" evidence="1">
    <location>
        <begin position="55"/>
        <end position="78"/>
    </location>
</feature>
<evidence type="ECO:0000313" key="3">
    <source>
        <dbReference type="EMBL" id="MCU6798066.1"/>
    </source>
</evidence>
<comment type="caution">
    <text evidence="3">The sequence shown here is derived from an EMBL/GenBank/DDBJ whole genome shotgun (WGS) entry which is preliminary data.</text>
</comment>
<keyword evidence="1" id="KW-1133">Transmembrane helix</keyword>
<dbReference type="EMBL" id="JAOQIO010000124">
    <property type="protein sequence ID" value="MCU6798066.1"/>
    <property type="molecule type" value="Genomic_DNA"/>
</dbReference>
<dbReference type="Gene3D" id="3.10.350.10">
    <property type="entry name" value="LysM domain"/>
    <property type="match status" value="1"/>
</dbReference>
<keyword evidence="1" id="KW-0472">Membrane</keyword>
<dbReference type="InterPro" id="IPR018392">
    <property type="entry name" value="LysM"/>
</dbReference>
<dbReference type="SMART" id="SM00257">
    <property type="entry name" value="LysM"/>
    <property type="match status" value="1"/>
</dbReference>
<dbReference type="InterPro" id="IPR036779">
    <property type="entry name" value="LysM_dom_sf"/>
</dbReference>
<keyword evidence="4" id="KW-1185">Reference proteome</keyword>
<dbReference type="SUPFAM" id="SSF54106">
    <property type="entry name" value="LysM domain"/>
    <property type="match status" value="1"/>
</dbReference>
<organism evidence="3 4">
    <name type="scientific">Paenibacillus baimaensis</name>
    <dbReference type="NCBI Taxonomy" id="2982185"/>
    <lineage>
        <taxon>Bacteria</taxon>
        <taxon>Bacillati</taxon>
        <taxon>Bacillota</taxon>
        <taxon>Bacilli</taxon>
        <taxon>Bacillales</taxon>
        <taxon>Paenibacillaceae</taxon>
        <taxon>Paenibacillus</taxon>
    </lineage>
</organism>
<evidence type="ECO:0000259" key="2">
    <source>
        <dbReference type="PROSITE" id="PS51782"/>
    </source>
</evidence>
<gene>
    <name evidence="3" type="ORF">OB236_38665</name>
</gene>